<dbReference type="InterPro" id="IPR014716">
    <property type="entry name" value="Fibrinogen_a/b/g_C_1"/>
</dbReference>
<protein>
    <recommendedName>
        <fullName evidence="2">Fibrinogen C-terminal domain-containing protein</fullName>
    </recommendedName>
</protein>
<dbReference type="PROSITE" id="PS00514">
    <property type="entry name" value="FIBRINOGEN_C_1"/>
    <property type="match status" value="1"/>
</dbReference>
<dbReference type="PANTHER" id="PTHR19143">
    <property type="entry name" value="FIBRINOGEN/TENASCIN/ANGIOPOEITIN"/>
    <property type="match status" value="1"/>
</dbReference>
<dbReference type="Proteomes" id="UP000593567">
    <property type="component" value="Unassembled WGS sequence"/>
</dbReference>
<keyword evidence="4" id="KW-1185">Reference proteome</keyword>
<dbReference type="InterPro" id="IPR020837">
    <property type="entry name" value="Fibrinogen_CS"/>
</dbReference>
<sequence>MTDTFEFDWLAEELYTLVAYCIDFTGKMQVYILFTLLLAASSQALNCDVLEYCYERLKTKTVCNPTSCLDLLCNGKNESGVYTIYPTGNAADPIDVFCDQETDGGGWTVFQRRMDGSVEFYRDWADYRVGFGNLSGEFWLGNDKIAAALLANENNELRVDMESFENETAFAKYSSFNVGGTLTKYKLSVSGYTGTAGDSLKVHNGRKFSTYNVDNDINEGQCAVMFHGAWWYSSCHHANLNGKYLEGHHDSYADGVNWFNWKGHNYSLKTTEMKFRASF</sequence>
<keyword evidence="1" id="KW-1015">Disulfide bond</keyword>
<accession>A0A7J7IZ61</accession>
<dbReference type="AlphaFoldDB" id="A0A7J7IZ61"/>
<dbReference type="FunFam" id="3.90.215.10:FF:000001">
    <property type="entry name" value="Tenascin isoform 1"/>
    <property type="match status" value="1"/>
</dbReference>
<evidence type="ECO:0000259" key="2">
    <source>
        <dbReference type="PROSITE" id="PS51406"/>
    </source>
</evidence>
<dbReference type="SUPFAM" id="SSF56496">
    <property type="entry name" value="Fibrinogen C-terminal domain-like"/>
    <property type="match status" value="1"/>
</dbReference>
<dbReference type="SMART" id="SM00186">
    <property type="entry name" value="FBG"/>
    <property type="match status" value="1"/>
</dbReference>
<evidence type="ECO:0000313" key="3">
    <source>
        <dbReference type="EMBL" id="KAF6019160.1"/>
    </source>
</evidence>
<name>A0A7J7IZ61_BUGNE</name>
<feature type="domain" description="Fibrinogen C-terminal" evidence="2">
    <location>
        <begin position="59"/>
        <end position="279"/>
    </location>
</feature>
<dbReference type="NCBIfam" id="NF040941">
    <property type="entry name" value="GGGWT_bact"/>
    <property type="match status" value="1"/>
</dbReference>
<dbReference type="InterPro" id="IPR002181">
    <property type="entry name" value="Fibrinogen_a/b/g_C_dom"/>
</dbReference>
<proteinExistence type="predicted"/>
<dbReference type="Gene3D" id="3.90.215.10">
    <property type="entry name" value="Gamma Fibrinogen, chain A, domain 1"/>
    <property type="match status" value="1"/>
</dbReference>
<evidence type="ECO:0000256" key="1">
    <source>
        <dbReference type="ARBA" id="ARBA00023157"/>
    </source>
</evidence>
<dbReference type="InterPro" id="IPR050373">
    <property type="entry name" value="Fibrinogen_C-term_domain"/>
</dbReference>
<gene>
    <name evidence="3" type="ORF">EB796_022528</name>
</gene>
<dbReference type="Pfam" id="PF00147">
    <property type="entry name" value="Fibrinogen_C"/>
    <property type="match status" value="1"/>
</dbReference>
<dbReference type="OrthoDB" id="6272435at2759"/>
<organism evidence="3 4">
    <name type="scientific">Bugula neritina</name>
    <name type="common">Brown bryozoan</name>
    <name type="synonym">Sertularia neritina</name>
    <dbReference type="NCBI Taxonomy" id="10212"/>
    <lineage>
        <taxon>Eukaryota</taxon>
        <taxon>Metazoa</taxon>
        <taxon>Spiralia</taxon>
        <taxon>Lophotrochozoa</taxon>
        <taxon>Bryozoa</taxon>
        <taxon>Gymnolaemata</taxon>
        <taxon>Cheilostomatida</taxon>
        <taxon>Flustrina</taxon>
        <taxon>Buguloidea</taxon>
        <taxon>Bugulidae</taxon>
        <taxon>Bugula</taxon>
    </lineage>
</organism>
<dbReference type="PANTHER" id="PTHR19143:SF458">
    <property type="entry name" value="FIBRINOGEN C-TERMINAL DOMAIN-CONTAINING PROTEIN-RELATED"/>
    <property type="match status" value="1"/>
</dbReference>
<evidence type="ECO:0000313" key="4">
    <source>
        <dbReference type="Proteomes" id="UP000593567"/>
    </source>
</evidence>
<reference evidence="3" key="1">
    <citation type="submission" date="2020-06" db="EMBL/GenBank/DDBJ databases">
        <title>Draft genome of Bugula neritina, a colonial animal packing powerful symbionts and potential medicines.</title>
        <authorList>
            <person name="Rayko M."/>
        </authorList>
    </citation>
    <scope>NUCLEOTIDE SEQUENCE [LARGE SCALE GENOMIC DNA]</scope>
    <source>
        <strain evidence="3">Kwan_BN1</strain>
    </source>
</reference>
<dbReference type="PROSITE" id="PS51406">
    <property type="entry name" value="FIBRINOGEN_C_2"/>
    <property type="match status" value="1"/>
</dbReference>
<comment type="caution">
    <text evidence="3">The sequence shown here is derived from an EMBL/GenBank/DDBJ whole genome shotgun (WGS) entry which is preliminary data.</text>
</comment>
<dbReference type="CDD" id="cd00087">
    <property type="entry name" value="FReD"/>
    <property type="match status" value="1"/>
</dbReference>
<dbReference type="InterPro" id="IPR036056">
    <property type="entry name" value="Fibrinogen-like_C"/>
</dbReference>
<dbReference type="EMBL" id="VXIV02003251">
    <property type="protein sequence ID" value="KAF6019160.1"/>
    <property type="molecule type" value="Genomic_DNA"/>
</dbReference>
<dbReference type="GO" id="GO:0005615">
    <property type="term" value="C:extracellular space"/>
    <property type="evidence" value="ECO:0007669"/>
    <property type="project" value="TreeGrafter"/>
</dbReference>